<evidence type="ECO:0000313" key="3">
    <source>
        <dbReference type="EMBL" id="AVR46855.1"/>
    </source>
</evidence>
<dbReference type="SUPFAM" id="SSF49265">
    <property type="entry name" value="Fibronectin type III"/>
    <property type="match status" value="3"/>
</dbReference>
<feature type="domain" description="HYR" evidence="2">
    <location>
        <begin position="1234"/>
        <end position="1317"/>
    </location>
</feature>
<dbReference type="EMBL" id="CP028136">
    <property type="protein sequence ID" value="AVR46855.1"/>
    <property type="molecule type" value="Genomic_DNA"/>
</dbReference>
<keyword evidence="1" id="KW-0677">Repeat</keyword>
<keyword evidence="4" id="KW-1185">Reference proteome</keyword>
<sequence>METKISLFHACRMHKLLVGIIFLLSFNFYAQAPTTASSNWSISNIDGDRFYVNFTKGDGEKRIIIAGTNAITATPKDGTDYLANSTFGLGNEIAPGEFVVYNGNSYYANTGAYIYGLNPSTTYYFKVFEYNGSDFSTEYLIDTYLEGSGTTLSAPTMQASNITFSNVKGSEMTVNWSSGDGTRRILIGRPEIAVDAEPQDLINYSSYSNALAYSGSNSYSIETNDQKVLYEGSGTSIRITGLNPNVTYHFALFEYNGNYGPVYLRPGATGSQLTSSYPTVAGSSFSTSYNDGDRLVYYFTPGDGQKRVVIAKQGSAVTAVPEDGIDYTANATFGNGTEIAPGEFIVYSGTGGSGTWLYGLNPSTTYYFKVFEYNGSGTETYYLTDTYLEGSGTTLSAPTMQASNITFSNVKGSEMTVNWSNGDGTRRILIGRPEIAVDAEPQDLINYSSYSNALAYSGSNSYSIETNDQKVLYEGSGTSIRITGLNPNVTYHFALFEYNGNYGPVYLRPGATGSQLTSSYPTVAGSSFSTSYNDGDRLVYYFTPGDGQKRVVIAKQGSAVTAVPEDGIDYTANATFGNGTEIAPGEFIVYSGTGGSGTWLYGLNPSTTYYFKVFEYNGSGTETYYLTDTYLEGSGTTLSAPTMQASNITFSNVKGSEMTVNWSNGDGTRRILIGRPEIAVDAEPQDLINYSSYSNALAYSGSNSYSIETNDQKVLYEGSGTSIRITGLNPNVTYHFALFEYNGNYGPVYLRPGATGSQLTSSYPTVAGSSFSTSYNDGDRFVYYFTPGDGQKRVVIAKQGSAVTAVPEDGIDYTANATFGNGTEIAPGEFIVYSGTGGSGTWLYGLNPSTTYYFKVFEYNGSGTETYYLTDTYLEGSGATLSAPTVQASNAFISSRSTSNINISWTKGDGTSRILIGREEGPVSVEPEDLKSYSSYAGGMGNSYYEIGTTGNFVLYSGSGNNVNISNLKSGTNYNFALFEYNGSSGRLYLRPGYKFALETYGERPITQVSSAEFTNINYNSFDVNFVAGNGSRRLVLAREGGPVSTDPADFTTYNSNSTFGSGQEIGNGNFVVYDDVGNSFSLDGLNAGKEYYFSFYEYSLSSTGELYMVPAYTSSQKTLGPPTTISSNLSVTDNCTTNPTISWTNGDGDGRIVVLSNEPINVTPTNLTTYSANAVYGNGDLLGGGYVVFDGTGSSVAVSGLEQYQEYYVNVFEYNTSLDGPLYNMTPLNGMLGDTESPQVQCNEDFEVFLDENGGASINLSDIEVSSTDNCGIDTKELSISSFSCTDAGKTIPVTLSVTDYYGNVGTCTVNVKVSDNFSPAITLNDPIVTSACSGEVQIVEPTVIDNCSGYTVEAFVGNQLISLDNYTLPQGTTVITWKVSDAVGNIATKDQTFDVKVAATATLSSVASYNLDQFVSPQNGTTDANFEFKVVYSNPDGSLPANGFPKVELDANGDGDALDPLDRIISMQELDVTDTDVTDGKIYTASVTNLEELQWYSRIITETADGCMVETSFSAAPFVSDNLLDLSIFASDISFSKENPALDEPIKIYARIHNPSDYPAENFVVSVYAEDQQLFSQTVPLIEANSTLTLEWEHSFAIAEFYPIKVVIDETDLLDEQNELDNFAIRPVIVGDYVIPGGITINASLTENQLYPKDYIHITGNSIYYGIAEGVDPDVAGATLTGTIEGGRSGQTYSRSDGTFDLYIQVPDTPGTYSVSGDITDYTLSQEYGPLTFEVLETPPSPDLISDISLSNANLLAGEQVSGTATVKNIGNLTAENFTFKYYNCEQVIGEVAISSLEPGASQSFPFSVTVNSVTNCLNPNNCSFISTADSNNTVAESSEYNNSTNRAVTVLPNSPDLISYQSSIPSRVNMLEATTFNIRVNNIGGVGVTSAFNANVYIDDNLIHTETVSEIDKCGAFVFEVPYNFNDTNDHVLSVKVDEEGAITEYSESNNNYSKTISHLPPPPELPNLKINVDNLTVNPVLPLESTNFEIQATFRNNGTGTAIAPFDIKFIITENGQQREESLTITENVDPGMTISRSVQTSIASYGNHNVQVVLDPGFSIVEVSENDNQATMPLCIDFKPDPAGRVWNGGFYRDTQQQLEAFIKNKGLFTAPDAEVNFYLDGEPIASTTLTNVGPTFYSSGIVVQIPYTFSEAGEHILKVTVDDPDNYVECNEANNSYEKSIFIREPQPDLRVLSEYISPTELNPDIDEPINIFLSYENIGVMRSDPFMAKVVVDDVLLGEEIEIPALDPGQDGTIAISAPFASSTGGTRIIRGFVDPDNLIGESNESNNEASRAIIVGDAPNLTFESLNFDIECPVGGEEVNITANLVNEGDLDVDADIQFYYIAQNDTIPIAKNSISAAANGSLSTAIQWTVVNTDYKIYAEIQNTSLPEYDILDNSITGEFCTAAQFVLKGNTQGQGIIKKDPLLYKYAQDDQVTVQAIPAQGWYFKNWTGDLTGSENPASVLVDADKNFTAIFEPIPDASYTLAVDIQGQGTVAKLPDNLTYSSDETVQLTATAAEGWTFLEWRGDISQSNSSTSVTMDANKSIVAVFVENLHLSSSVINESCSSAADGSVILNVSGGTLPYRYDWDNDGLAPEDTEADSKDLKNVSSGTYTVFVTDINGFTAQLTAEIVVEDNEPPTIVVQENATLSLNVDGIATLTVDDIDNGSTDNCAISTMIFDRVDFTCEDLGVQTVLFTVTDSNGNSVEQEVIFEVTLGDYSLYTWYPDEDGDTYGTETGAIETCNASEPGYTSRAGDCDDSDPEINPGMTEIPNDGIDNDCLDGDLITLGDEGCSADFWKNRITWCDSHNQQDDFYSTFGITNEQGLGHLTLLSSLDGKKGEWGKLAQQATAAILNSCDTGVLYSITEVDIVSRVQAVFDDPAAGRNEAKALRGELELANNAVCPLNQVVVDREGCSTDYWFTTNLWCSSYSQNQSFFTVFAITNTSRIGAPSLTLQEALTLKGGGFNKLAKEATAALLNACNTGVDFPLTANQILDGTRELFDNPVYGNKEANDLSSLYANANNANCPLAASLQMASTLSSDIGMTLDIYPNPLQPEGVWFNFSPREIDETFHVGAYDLYGRQLDETSLEVSNNGGEYYWPLDHSGWEEGIYLFVVKSSTQEYQIKVIK</sequence>
<dbReference type="Pfam" id="PF07705">
    <property type="entry name" value="CARDB"/>
    <property type="match status" value="6"/>
</dbReference>
<organism evidence="3 4">
    <name type="scientific">Christiangramia fulva</name>
    <dbReference type="NCBI Taxonomy" id="2126553"/>
    <lineage>
        <taxon>Bacteria</taxon>
        <taxon>Pseudomonadati</taxon>
        <taxon>Bacteroidota</taxon>
        <taxon>Flavobacteriia</taxon>
        <taxon>Flavobacteriales</taxon>
        <taxon>Flavobacteriaceae</taxon>
        <taxon>Christiangramia</taxon>
    </lineage>
</organism>
<dbReference type="KEGG" id="grs:C7S20_17195"/>
<evidence type="ECO:0000313" key="4">
    <source>
        <dbReference type="Proteomes" id="UP000241507"/>
    </source>
</evidence>
<dbReference type="InterPro" id="IPR021655">
    <property type="entry name" value="Put_metal-bd"/>
</dbReference>
<dbReference type="Pfam" id="PF11617">
    <property type="entry name" value="Cu-binding_MopE"/>
    <property type="match status" value="1"/>
</dbReference>
<gene>
    <name evidence="3" type="ORF">C7S20_17195</name>
</gene>
<reference evidence="4" key="1">
    <citation type="submission" date="2018-03" db="EMBL/GenBank/DDBJ databases">
        <title>Gramella fulva sp. nov., isolated from a dry surface of tidal flat.</title>
        <authorList>
            <person name="Hwang S.H."/>
            <person name="Hwang W.M."/>
            <person name="Kang K."/>
            <person name="Ahn T.-Y."/>
        </authorList>
    </citation>
    <scope>NUCLEOTIDE SEQUENCE [LARGE SCALE GENOMIC DNA]</scope>
    <source>
        <strain evidence="4">SH35</strain>
    </source>
</reference>
<evidence type="ECO:0000259" key="2">
    <source>
        <dbReference type="PROSITE" id="PS50825"/>
    </source>
</evidence>
<dbReference type="PROSITE" id="PS50825">
    <property type="entry name" value="HYR"/>
    <property type="match status" value="1"/>
</dbReference>
<dbReference type="PANTHER" id="PTHR33210:SF18">
    <property type="entry name" value="PROTODERMAL FACTOR 1"/>
    <property type="match status" value="1"/>
</dbReference>
<dbReference type="InterPro" id="IPR003961">
    <property type="entry name" value="FN3_dom"/>
</dbReference>
<dbReference type="OrthoDB" id="9805017at2"/>
<evidence type="ECO:0000256" key="1">
    <source>
        <dbReference type="ARBA" id="ARBA00022737"/>
    </source>
</evidence>
<protein>
    <recommendedName>
        <fullName evidence="2">HYR domain-containing protein</fullName>
    </recommendedName>
</protein>
<accession>A0A2R3Z996</accession>
<proteinExistence type="predicted"/>
<dbReference type="InterPro" id="IPR025667">
    <property type="entry name" value="SprB_repeat"/>
</dbReference>
<dbReference type="InterPro" id="IPR011635">
    <property type="entry name" value="CARDB"/>
</dbReference>
<dbReference type="SMART" id="SM00060">
    <property type="entry name" value="FN3"/>
    <property type="match status" value="10"/>
</dbReference>
<dbReference type="PANTHER" id="PTHR33210">
    <property type="entry name" value="PROTODERMAL FACTOR 1"/>
    <property type="match status" value="1"/>
</dbReference>
<dbReference type="Proteomes" id="UP000241507">
    <property type="component" value="Chromosome"/>
</dbReference>
<dbReference type="Pfam" id="PF18998">
    <property type="entry name" value="Flg_new_2"/>
    <property type="match status" value="2"/>
</dbReference>
<dbReference type="RefSeq" id="WP_107013626.1">
    <property type="nucleotide sequence ID" value="NZ_CP028136.1"/>
</dbReference>
<dbReference type="Pfam" id="PF13573">
    <property type="entry name" value="SprB"/>
    <property type="match status" value="1"/>
</dbReference>
<dbReference type="Gene3D" id="2.60.40.10">
    <property type="entry name" value="Immunoglobulins"/>
    <property type="match status" value="10"/>
</dbReference>
<dbReference type="InterPro" id="IPR044060">
    <property type="entry name" value="Bacterial_rp_domain"/>
</dbReference>
<dbReference type="InterPro" id="IPR039923">
    <property type="entry name" value="Protodermal_1"/>
</dbReference>
<dbReference type="InterPro" id="IPR036116">
    <property type="entry name" value="FN3_sf"/>
</dbReference>
<dbReference type="InterPro" id="IPR013783">
    <property type="entry name" value="Ig-like_fold"/>
</dbReference>
<name>A0A2R3Z996_9FLAO</name>
<dbReference type="InterPro" id="IPR003410">
    <property type="entry name" value="HYR_dom"/>
</dbReference>